<keyword evidence="2" id="KW-0808">Transferase</keyword>
<evidence type="ECO:0000256" key="1">
    <source>
        <dbReference type="SAM" id="MobiDB-lite"/>
    </source>
</evidence>
<keyword evidence="3" id="KW-1185">Reference proteome</keyword>
<name>A0A2S0I3R4_9BURK</name>
<dbReference type="GO" id="GO:0016740">
    <property type="term" value="F:transferase activity"/>
    <property type="evidence" value="ECO:0007669"/>
    <property type="project" value="UniProtKB-KW"/>
</dbReference>
<feature type="region of interest" description="Disordered" evidence="1">
    <location>
        <begin position="1"/>
        <end position="20"/>
    </location>
</feature>
<dbReference type="AlphaFoldDB" id="A0A2S0I3R4"/>
<dbReference type="RefSeq" id="WP_105237692.1">
    <property type="nucleotide sequence ID" value="NZ_CP023270.1"/>
</dbReference>
<sequence length="134" mass="15118">MTPDSSSAHPVAIDPDQVGEYPAMTKSGGGYFYDDVLEYRVWVHPHAGGEDLHDGDDYYYAFDTFEDAAAFSQDTPGAEQPLVLVRQLESINEPTPGVFEHYTEERITEWRVEWLADSKRTATSIADFLKRRGV</sequence>
<evidence type="ECO:0000313" key="3">
    <source>
        <dbReference type="Proteomes" id="UP000239477"/>
    </source>
</evidence>
<protein>
    <submittedName>
        <fullName evidence="2">GCN5 family acetyltransferase</fullName>
    </submittedName>
</protein>
<reference evidence="2 3" key="1">
    <citation type="submission" date="2017-09" db="EMBL/GenBank/DDBJ databases">
        <title>Genomic, metabolic, and phenotypic characteristics of bacterial isolates from the natural microbiome of the model nematode Caenorhabditis elegans.</title>
        <authorList>
            <person name="Zimmermann J."/>
            <person name="Obeng N."/>
            <person name="Yang W."/>
            <person name="Obeng O."/>
            <person name="Kissoyan K."/>
            <person name="Pees B."/>
            <person name="Dirksen P."/>
            <person name="Hoppner M."/>
            <person name="Franke A."/>
            <person name="Rosenstiel P."/>
            <person name="Leippe M."/>
            <person name="Dierking K."/>
            <person name="Kaleta C."/>
            <person name="Schulenburg H."/>
        </authorList>
    </citation>
    <scope>NUCLEOTIDE SEQUENCE [LARGE SCALE GENOMIC DNA]</scope>
    <source>
        <strain evidence="2 3">MYb73</strain>
    </source>
</reference>
<proteinExistence type="predicted"/>
<gene>
    <name evidence="2" type="ORF">CLM73_05810</name>
</gene>
<organism evidence="2 3">
    <name type="scientific">Achromobacter spanius</name>
    <dbReference type="NCBI Taxonomy" id="217203"/>
    <lineage>
        <taxon>Bacteria</taxon>
        <taxon>Pseudomonadati</taxon>
        <taxon>Pseudomonadota</taxon>
        <taxon>Betaproteobacteria</taxon>
        <taxon>Burkholderiales</taxon>
        <taxon>Alcaligenaceae</taxon>
        <taxon>Achromobacter</taxon>
    </lineage>
</organism>
<evidence type="ECO:0000313" key="2">
    <source>
        <dbReference type="EMBL" id="AVJ26665.1"/>
    </source>
</evidence>
<accession>A0A2S0I3R4</accession>
<dbReference type="EMBL" id="CP023270">
    <property type="protein sequence ID" value="AVJ26665.1"/>
    <property type="molecule type" value="Genomic_DNA"/>
</dbReference>
<dbReference type="Proteomes" id="UP000239477">
    <property type="component" value="Chromosome"/>
</dbReference>
<dbReference type="OrthoDB" id="194151at2"/>